<name>A0A662Z4W5_9STAP</name>
<protein>
    <submittedName>
        <fullName evidence="2">Nuclease-related domain-containing protein</fullName>
    </submittedName>
</protein>
<dbReference type="Pfam" id="PF08378">
    <property type="entry name" value="NERD"/>
    <property type="match status" value="1"/>
</dbReference>
<dbReference type="InterPro" id="IPR011528">
    <property type="entry name" value="NERD"/>
</dbReference>
<reference evidence="2 3" key="1">
    <citation type="submission" date="2016-10" db="EMBL/GenBank/DDBJ databases">
        <authorList>
            <person name="Varghese N."/>
            <person name="Submissions S."/>
        </authorList>
    </citation>
    <scope>NUCLEOTIDE SEQUENCE [LARGE SCALE GENOMIC DNA]</scope>
    <source>
        <strain evidence="2 3">IBRC-M10081</strain>
    </source>
</reference>
<organism evidence="2 3">
    <name type="scientific">Aliicoccus persicus</name>
    <dbReference type="NCBI Taxonomy" id="930138"/>
    <lineage>
        <taxon>Bacteria</taxon>
        <taxon>Bacillati</taxon>
        <taxon>Bacillota</taxon>
        <taxon>Bacilli</taxon>
        <taxon>Bacillales</taxon>
        <taxon>Staphylococcaceae</taxon>
        <taxon>Aliicoccus</taxon>
    </lineage>
</organism>
<dbReference type="Proteomes" id="UP000243605">
    <property type="component" value="Unassembled WGS sequence"/>
</dbReference>
<dbReference type="EMBL" id="FOIT01000002">
    <property type="protein sequence ID" value="SEV95972.1"/>
    <property type="molecule type" value="Genomic_DNA"/>
</dbReference>
<keyword evidence="3" id="KW-1185">Reference proteome</keyword>
<sequence length="297" mass="35646">MWYICSMTRKKSFLHSQLQVLFRRSHLDDENRIKLEKLSFGLSGEQSFDQIIQTYVQTFNLIHVKDLLFKYDNGEKEIQIDNIVISNDTCYIFEVKKYNFNIKIDERGLFFYEEGKEFTSLNVQIERQKGAIHELLKDIGYPMTIKHYLVFINPDRTVFGLQREHSVLIHNTLHYFLDIHMRKNREDYSYFIPLIDSRRLPFSKYDQFYDIKLKDLAKGIYCETCNGRMQRVTQRTYHCEKCRISIGTLEAVRQLIQDLKFLNPHFKLDSIILSQLSENEISSATIRKYRKEDKIRF</sequence>
<evidence type="ECO:0000259" key="1">
    <source>
        <dbReference type="PROSITE" id="PS50965"/>
    </source>
</evidence>
<gene>
    <name evidence="2" type="ORF">SAMN05192557_1009</name>
</gene>
<evidence type="ECO:0000313" key="3">
    <source>
        <dbReference type="Proteomes" id="UP000243605"/>
    </source>
</evidence>
<proteinExistence type="predicted"/>
<dbReference type="PROSITE" id="PS50965">
    <property type="entry name" value="NERD"/>
    <property type="match status" value="1"/>
</dbReference>
<feature type="domain" description="NERD" evidence="1">
    <location>
        <begin position="40"/>
        <end position="158"/>
    </location>
</feature>
<dbReference type="AlphaFoldDB" id="A0A662Z4W5"/>
<accession>A0A662Z4W5</accession>
<evidence type="ECO:0000313" key="2">
    <source>
        <dbReference type="EMBL" id="SEV95972.1"/>
    </source>
</evidence>